<dbReference type="GO" id="GO:0003924">
    <property type="term" value="F:GTPase activity"/>
    <property type="evidence" value="ECO:0007669"/>
    <property type="project" value="InterPro"/>
</dbReference>
<reference evidence="6" key="1">
    <citation type="submission" date="2021-06" db="EMBL/GenBank/DDBJ databases">
        <authorList>
            <person name="Hodson N. C."/>
            <person name="Mongue J. A."/>
            <person name="Jaron S. K."/>
        </authorList>
    </citation>
    <scope>NUCLEOTIDE SEQUENCE</scope>
</reference>
<feature type="binding site" evidence="3">
    <location>
        <begin position="9"/>
        <end position="16"/>
    </location>
    <ligand>
        <name>GTP</name>
        <dbReference type="ChEBI" id="CHEBI:37565"/>
    </ligand>
</feature>
<feature type="region of interest" description="Disordered" evidence="5">
    <location>
        <begin position="207"/>
        <end position="229"/>
    </location>
</feature>
<dbReference type="EMBL" id="CAJVCH010557237">
    <property type="protein sequence ID" value="CAG7830704.1"/>
    <property type="molecule type" value="Genomic_DNA"/>
</dbReference>
<evidence type="ECO:0000256" key="3">
    <source>
        <dbReference type="PIRSR" id="PIRSR606689-1"/>
    </source>
</evidence>
<name>A0A8J2LEC9_9HEXA</name>
<dbReference type="Proteomes" id="UP000708208">
    <property type="component" value="Unassembled WGS sequence"/>
</dbReference>
<gene>
    <name evidence="6" type="ORF">AFUS01_LOCUS40491</name>
</gene>
<keyword evidence="2 3" id="KW-0342">GTP-binding</keyword>
<evidence type="ECO:0000256" key="5">
    <source>
        <dbReference type="SAM" id="MobiDB-lite"/>
    </source>
</evidence>
<keyword evidence="7" id="KW-1185">Reference proteome</keyword>
<evidence type="ECO:0000313" key="7">
    <source>
        <dbReference type="Proteomes" id="UP000708208"/>
    </source>
</evidence>
<evidence type="ECO:0000313" key="6">
    <source>
        <dbReference type="EMBL" id="CAG7830704.1"/>
    </source>
</evidence>
<evidence type="ECO:0000256" key="2">
    <source>
        <dbReference type="ARBA" id="ARBA00023134"/>
    </source>
</evidence>
<evidence type="ECO:0000256" key="1">
    <source>
        <dbReference type="ARBA" id="ARBA00022741"/>
    </source>
</evidence>
<keyword evidence="1 3" id="KW-0547">Nucleotide-binding</keyword>
<comment type="caution">
    <text evidence="6">The sequence shown here is derived from an EMBL/GenBank/DDBJ whole genome shotgun (WGS) entry which is preliminary data.</text>
</comment>
<protein>
    <submittedName>
        <fullName evidence="6">Uncharacterized protein</fullName>
    </submittedName>
</protein>
<keyword evidence="4" id="KW-0479">Metal-binding</keyword>
<accession>A0A8J2LEC9</accession>
<sequence length="277" mass="31006">MKLKIGVVGPTGSGKSTICNLLGNEGLSDNANSHLPYRPTNSIRIVGFTMPSIELTKYSVDVDCQLWEIGGNPRLKQLWPAIQNNLDGVILVYDVNNDSHVRDSSAFYMHFVTHSPSNVSPMQCLIVGNVLRGQRETGVQKIVGIGQRVRHIAVNLDDDASYLREEFRHFMNGVAQIIYDREKANMLSDSSKTASRFRPQDFRCRTRAESPTPTCRPTRPVSPANPFTPEVETTPVLAVSSPRKRSVSSRFVQDKLSLNTVIEKLKSEMQHEDHQMV</sequence>
<dbReference type="OrthoDB" id="275177at2759"/>
<evidence type="ECO:0000256" key="4">
    <source>
        <dbReference type="PIRSR" id="PIRSR606689-2"/>
    </source>
</evidence>
<feature type="binding site" evidence="3">
    <location>
        <position position="71"/>
    </location>
    <ligand>
        <name>GTP</name>
        <dbReference type="ChEBI" id="CHEBI:37565"/>
    </ligand>
</feature>
<dbReference type="AlphaFoldDB" id="A0A8J2LEC9"/>
<keyword evidence="4" id="KW-0460">Magnesium</keyword>
<organism evidence="6 7">
    <name type="scientific">Allacma fusca</name>
    <dbReference type="NCBI Taxonomy" id="39272"/>
    <lineage>
        <taxon>Eukaryota</taxon>
        <taxon>Metazoa</taxon>
        <taxon>Ecdysozoa</taxon>
        <taxon>Arthropoda</taxon>
        <taxon>Hexapoda</taxon>
        <taxon>Collembola</taxon>
        <taxon>Symphypleona</taxon>
        <taxon>Sminthuridae</taxon>
        <taxon>Allacma</taxon>
    </lineage>
</organism>
<dbReference type="InterPro" id="IPR006689">
    <property type="entry name" value="Small_GTPase_ARF/SAR"/>
</dbReference>
<dbReference type="GO" id="GO:0005525">
    <property type="term" value="F:GTP binding"/>
    <property type="evidence" value="ECO:0007669"/>
    <property type="project" value="UniProtKB-KW"/>
</dbReference>
<dbReference type="GO" id="GO:0046872">
    <property type="term" value="F:metal ion binding"/>
    <property type="evidence" value="ECO:0007669"/>
    <property type="project" value="UniProtKB-KW"/>
</dbReference>
<dbReference type="Pfam" id="PF00025">
    <property type="entry name" value="Arf"/>
    <property type="match status" value="1"/>
</dbReference>
<proteinExistence type="predicted"/>
<feature type="binding site" evidence="4">
    <location>
        <position position="16"/>
    </location>
    <ligand>
        <name>Mg(2+)</name>
        <dbReference type="ChEBI" id="CHEBI:18420"/>
    </ligand>
</feature>